<keyword evidence="2" id="KW-1185">Reference proteome</keyword>
<evidence type="ECO:0000313" key="2">
    <source>
        <dbReference type="Proteomes" id="UP000269505"/>
    </source>
</evidence>
<accession>A0AAQ0S811</accession>
<evidence type="ECO:0000313" key="1">
    <source>
        <dbReference type="EMBL" id="RMI86472.1"/>
    </source>
</evidence>
<sequence>MNINLIKDLNIAIGQDLRGQLISNFYAIQKYYNHYQDEFKQHQTTQKNAHKANQISFGKWNLDDEVTYRGAQTSNLVLGAIGDETQELRDSRISVIGDKKAFPTLSERLKNDLLSMNNIVKETQNKVTTLQTDKAPNNATYKKEIWKQLPLKFPDYEDIVVLTGNTYIFPQSFALDEQRREIFVNYSGGPVIVDNRRWIVVWDMDTLEYKSVFAAGNAGGEGTVIKYENGIRYMYVKTRNHVLGRFNIDKIPERMAQLKPLTEHDVNVEWQFNYNSGIWYVTTPTASTGAKVTKTVFEMYNDDFERVGTVAFDITDGGFFNTDYAKKLPKRQGFAVGNGKVYFNMGGNVKKGDPNYLGYQGNKKFSNNGTLLDESLISGQGFIDVLEDNGIGCDIIESEGIQIGEDGSVYTLTVHQSRHMASSDKEGIIIFKDESTSPDAIDFSRASATTPSMNTANYANRSFPRSTDGDMFDPLSGTKLDTMQKILDFMSNTDFPRFEFYTSAVEVKDLDGKSFEPTRKIVIENANNKTFVMTLQGNTTAYTHQKFYYWHSTDKVWKNYDMKYGYPREDLPLASGVESFYTMAPYMKILPDGTKIIDGQVDGVSKSLPARIATLPPEYRPRVNKQFICALSSSSYGGYGIIKINASTGHIEVTYTTQSVSYISLSGISYDI</sequence>
<dbReference type="Proteomes" id="UP000269505">
    <property type="component" value="Unassembled WGS sequence"/>
</dbReference>
<dbReference type="AlphaFoldDB" id="A0AAQ0S811"/>
<gene>
    <name evidence="1" type="ORF">D9V42_01375</name>
</gene>
<comment type="caution">
    <text evidence="1">The sequence shown here is derived from an EMBL/GenBank/DDBJ whole genome shotgun (WGS) entry which is preliminary data.</text>
</comment>
<dbReference type="RefSeq" id="WP_122062609.1">
    <property type="nucleotide sequence ID" value="NZ_JAHCSS010000003.1"/>
</dbReference>
<name>A0AAQ0S811_9STAP</name>
<reference evidence="1 2" key="1">
    <citation type="submission" date="2018-10" db="EMBL/GenBank/DDBJ databases">
        <title>Staphylococcus pseudoxylosus sp. nov., isolated from bovine mastitis.</title>
        <authorList>
            <person name="Macfadyen A.C."/>
            <person name="Leroy S."/>
            <person name="Harrison E.M."/>
            <person name="Parkhill J."/>
            <person name="Holmes M.A."/>
            <person name="Paterson G.K."/>
        </authorList>
    </citation>
    <scope>NUCLEOTIDE SEQUENCE [LARGE SCALE GENOMIC DNA]</scope>
    <source>
        <strain evidence="1 2">S04009</strain>
    </source>
</reference>
<protein>
    <submittedName>
        <fullName evidence="1">Uncharacterized protein</fullName>
    </submittedName>
</protein>
<proteinExistence type="predicted"/>
<organism evidence="1 2">
    <name type="scientific">Staphylococcus pseudoxylosus</name>
    <dbReference type="NCBI Taxonomy" id="2282419"/>
    <lineage>
        <taxon>Bacteria</taxon>
        <taxon>Bacillati</taxon>
        <taxon>Bacillota</taxon>
        <taxon>Bacilli</taxon>
        <taxon>Bacillales</taxon>
        <taxon>Staphylococcaceae</taxon>
        <taxon>Staphylococcus</taxon>
    </lineage>
</organism>
<dbReference type="EMBL" id="RCVN01000001">
    <property type="protein sequence ID" value="RMI86472.1"/>
    <property type="molecule type" value="Genomic_DNA"/>
</dbReference>